<gene>
    <name evidence="2" type="ORF">BS50DRAFT_282664</name>
</gene>
<keyword evidence="3" id="KW-1185">Reference proteome</keyword>
<feature type="region of interest" description="Disordered" evidence="1">
    <location>
        <begin position="56"/>
        <end position="101"/>
    </location>
</feature>
<protein>
    <submittedName>
        <fullName evidence="2">Uncharacterized protein</fullName>
    </submittedName>
</protein>
<proteinExistence type="predicted"/>
<sequence>MSWQGRAQMGGDRRADGSASAIARLASRPSARLILGIRLDWPCGCHIRCAAFPLPPRPALGPHRGREEKERRQRPAPGFHPPVGRCGARNRWAERERSGNGKLGTRWRERARWWCFACA</sequence>
<feature type="region of interest" description="Disordered" evidence="1">
    <location>
        <begin position="1"/>
        <end position="20"/>
    </location>
</feature>
<dbReference type="AlphaFoldDB" id="A0A2T2P189"/>
<evidence type="ECO:0000256" key="1">
    <source>
        <dbReference type="SAM" id="MobiDB-lite"/>
    </source>
</evidence>
<accession>A0A2T2P189</accession>
<evidence type="ECO:0000313" key="3">
    <source>
        <dbReference type="Proteomes" id="UP000240883"/>
    </source>
</evidence>
<organism evidence="2 3">
    <name type="scientific">Corynespora cassiicola Philippines</name>
    <dbReference type="NCBI Taxonomy" id="1448308"/>
    <lineage>
        <taxon>Eukaryota</taxon>
        <taxon>Fungi</taxon>
        <taxon>Dikarya</taxon>
        <taxon>Ascomycota</taxon>
        <taxon>Pezizomycotina</taxon>
        <taxon>Dothideomycetes</taxon>
        <taxon>Pleosporomycetidae</taxon>
        <taxon>Pleosporales</taxon>
        <taxon>Corynesporascaceae</taxon>
        <taxon>Corynespora</taxon>
    </lineage>
</organism>
<dbReference type="EMBL" id="KZ678131">
    <property type="protein sequence ID" value="PSN71427.1"/>
    <property type="molecule type" value="Genomic_DNA"/>
</dbReference>
<dbReference type="Proteomes" id="UP000240883">
    <property type="component" value="Unassembled WGS sequence"/>
</dbReference>
<feature type="compositionally biased region" description="Basic and acidic residues" evidence="1">
    <location>
        <begin position="64"/>
        <end position="73"/>
    </location>
</feature>
<evidence type="ECO:0000313" key="2">
    <source>
        <dbReference type="EMBL" id="PSN71427.1"/>
    </source>
</evidence>
<reference evidence="2 3" key="1">
    <citation type="journal article" date="2018" name="Front. Microbiol.">
        <title>Genome-Wide Analysis of Corynespora cassiicola Leaf Fall Disease Putative Effectors.</title>
        <authorList>
            <person name="Lopez D."/>
            <person name="Ribeiro S."/>
            <person name="Label P."/>
            <person name="Fumanal B."/>
            <person name="Venisse J.S."/>
            <person name="Kohler A."/>
            <person name="de Oliveira R.R."/>
            <person name="Labutti K."/>
            <person name="Lipzen A."/>
            <person name="Lail K."/>
            <person name="Bauer D."/>
            <person name="Ohm R.A."/>
            <person name="Barry K.W."/>
            <person name="Spatafora J."/>
            <person name="Grigoriev I.V."/>
            <person name="Martin F.M."/>
            <person name="Pujade-Renaud V."/>
        </authorList>
    </citation>
    <scope>NUCLEOTIDE SEQUENCE [LARGE SCALE GENOMIC DNA]</scope>
    <source>
        <strain evidence="2 3">Philippines</strain>
    </source>
</reference>
<name>A0A2T2P189_CORCC</name>